<organism evidence="2 3">
    <name type="scientific">Plectus sambesii</name>
    <dbReference type="NCBI Taxonomy" id="2011161"/>
    <lineage>
        <taxon>Eukaryota</taxon>
        <taxon>Metazoa</taxon>
        <taxon>Ecdysozoa</taxon>
        <taxon>Nematoda</taxon>
        <taxon>Chromadorea</taxon>
        <taxon>Plectida</taxon>
        <taxon>Plectina</taxon>
        <taxon>Plectoidea</taxon>
        <taxon>Plectidae</taxon>
        <taxon>Plectus</taxon>
    </lineage>
</organism>
<accession>A0A914WKG5</accession>
<feature type="compositionally biased region" description="Basic and acidic residues" evidence="1">
    <location>
        <begin position="1"/>
        <end position="10"/>
    </location>
</feature>
<dbReference type="AlphaFoldDB" id="A0A914WKG5"/>
<feature type="region of interest" description="Disordered" evidence="1">
    <location>
        <begin position="248"/>
        <end position="283"/>
    </location>
</feature>
<name>A0A914WKG5_9BILA</name>
<feature type="compositionally biased region" description="Basic residues" evidence="1">
    <location>
        <begin position="11"/>
        <end position="27"/>
    </location>
</feature>
<feature type="compositionally biased region" description="Low complexity" evidence="1">
    <location>
        <begin position="180"/>
        <end position="192"/>
    </location>
</feature>
<evidence type="ECO:0000313" key="3">
    <source>
        <dbReference type="WBParaSite" id="PSAMB.scaffold43size100268.g1206.t1"/>
    </source>
</evidence>
<feature type="compositionally biased region" description="Low complexity" evidence="1">
    <location>
        <begin position="151"/>
        <end position="164"/>
    </location>
</feature>
<sequence length="309" mass="34068">MKDDEYEAGRPRRSRRRPLLRRVRRIKNSSALPTSALLAESSLPMRDNCPPATNQNSARWPLEVPDANDLPYRPQPNVIARNDDLEPPPQQGDQRLREVVASTNDWRCRAIRAALTARRPLYVSVIGRSDHSSDTAGASLRKNCRHDEQIAAPTAKNAPTAAAPTKKRPRASSHTHTRSMDSLTSPSSPPLRSQSYDCASCYAEDTPLGRFPPPSNLLHLRIKPIKSLTKTTTTTTPIGSTALLQNNHCRRARSSSAVSQQMDRGNDRSPPPPPPNHSGRKSNFVDDASCDVHACHHGRYAHALTAIEG</sequence>
<dbReference type="Proteomes" id="UP000887566">
    <property type="component" value="Unplaced"/>
</dbReference>
<evidence type="ECO:0000313" key="2">
    <source>
        <dbReference type="Proteomes" id="UP000887566"/>
    </source>
</evidence>
<keyword evidence="2" id="KW-1185">Reference proteome</keyword>
<reference evidence="3" key="1">
    <citation type="submission" date="2022-11" db="UniProtKB">
        <authorList>
            <consortium name="WormBaseParasite"/>
        </authorList>
    </citation>
    <scope>IDENTIFICATION</scope>
</reference>
<protein>
    <submittedName>
        <fullName evidence="3">Uncharacterized protein</fullName>
    </submittedName>
</protein>
<proteinExistence type="predicted"/>
<dbReference type="WBParaSite" id="PSAMB.scaffold43size100268.g1206.t1">
    <property type="protein sequence ID" value="PSAMB.scaffold43size100268.g1206.t1"/>
    <property type="gene ID" value="PSAMB.scaffold43size100268.g1206"/>
</dbReference>
<evidence type="ECO:0000256" key="1">
    <source>
        <dbReference type="SAM" id="MobiDB-lite"/>
    </source>
</evidence>
<feature type="compositionally biased region" description="Basic residues" evidence="1">
    <location>
        <begin position="165"/>
        <end position="177"/>
    </location>
</feature>
<feature type="region of interest" description="Disordered" evidence="1">
    <location>
        <begin position="1"/>
        <end position="70"/>
    </location>
</feature>
<feature type="region of interest" description="Disordered" evidence="1">
    <location>
        <begin position="150"/>
        <end position="192"/>
    </location>
</feature>